<evidence type="ECO:0000313" key="2">
    <source>
        <dbReference type="Proteomes" id="UP001565243"/>
    </source>
</evidence>
<protein>
    <submittedName>
        <fullName evidence="1">Uncharacterized protein</fullName>
    </submittedName>
</protein>
<dbReference type="RefSeq" id="WP_369894633.1">
    <property type="nucleotide sequence ID" value="NZ_JBGFFX010000001.1"/>
</dbReference>
<name>A0ABV4E2A4_9GAMM</name>
<sequence>MTGFNLSNSFGSVTEKTIDSQELLSLVNQARTSCDEKAVRNNVFIERIKDELDGETYKIFVGQKNGAEIEVAEMTIKQAIRVAARESKAVRRALVDKLEAMQQAHIEKNKSGSGLVEYRLAKAEQLKAQALEKNIASARDLMNMFPRLGDAANQVIVATLVNPLLGVEVVPLPAIEEHYHTAGEVGAMIGVSSQKIGRVANANNLKTDKHGKFFLDKSRHSDKQVEAFRYNAEGIKALKHLIHGVDVA</sequence>
<evidence type="ECO:0000313" key="1">
    <source>
        <dbReference type="EMBL" id="MEY8769033.1"/>
    </source>
</evidence>
<gene>
    <name evidence="1" type="ORF">AB6T85_01070</name>
</gene>
<dbReference type="Proteomes" id="UP001565243">
    <property type="component" value="Unassembled WGS sequence"/>
</dbReference>
<reference evidence="1 2" key="1">
    <citation type="submission" date="2024-07" db="EMBL/GenBank/DDBJ databases">
        <authorList>
            <person name="Hebao G."/>
        </authorList>
    </citation>
    <scope>NUCLEOTIDE SEQUENCE [LARGE SCALE GENOMIC DNA]</scope>
    <source>
        <strain evidence="1 2">ACCC 02193</strain>
    </source>
</reference>
<proteinExistence type="predicted"/>
<dbReference type="EMBL" id="JBGFFX010000001">
    <property type="protein sequence ID" value="MEY8769033.1"/>
    <property type="molecule type" value="Genomic_DNA"/>
</dbReference>
<organism evidence="1 2">
    <name type="scientific">Erwinia aeris</name>
    <dbReference type="NCBI Taxonomy" id="3239803"/>
    <lineage>
        <taxon>Bacteria</taxon>
        <taxon>Pseudomonadati</taxon>
        <taxon>Pseudomonadota</taxon>
        <taxon>Gammaproteobacteria</taxon>
        <taxon>Enterobacterales</taxon>
        <taxon>Erwiniaceae</taxon>
        <taxon>Erwinia</taxon>
    </lineage>
</organism>
<comment type="caution">
    <text evidence="1">The sequence shown here is derived from an EMBL/GenBank/DDBJ whole genome shotgun (WGS) entry which is preliminary data.</text>
</comment>
<accession>A0ABV4E2A4</accession>
<keyword evidence="2" id="KW-1185">Reference proteome</keyword>